<proteinExistence type="predicted"/>
<evidence type="ECO:0000313" key="1">
    <source>
        <dbReference type="EMBL" id="KAI3685745.1"/>
    </source>
</evidence>
<dbReference type="Proteomes" id="UP001055879">
    <property type="component" value="Linkage Group LG12"/>
</dbReference>
<reference evidence="2" key="1">
    <citation type="journal article" date="2022" name="Mol. Ecol. Resour.">
        <title>The genomes of chicory, endive, great burdock and yacon provide insights into Asteraceae palaeo-polyploidization history and plant inulin production.</title>
        <authorList>
            <person name="Fan W."/>
            <person name="Wang S."/>
            <person name="Wang H."/>
            <person name="Wang A."/>
            <person name="Jiang F."/>
            <person name="Liu H."/>
            <person name="Zhao H."/>
            <person name="Xu D."/>
            <person name="Zhang Y."/>
        </authorList>
    </citation>
    <scope>NUCLEOTIDE SEQUENCE [LARGE SCALE GENOMIC DNA]</scope>
    <source>
        <strain evidence="2">cv. Niubang</strain>
    </source>
</reference>
<gene>
    <name evidence="1" type="ORF">L6452_35003</name>
</gene>
<accession>A0ACB8YJT7</accession>
<reference evidence="1 2" key="2">
    <citation type="journal article" date="2022" name="Mol. Ecol. Resour.">
        <title>The genomes of chicory, endive, great burdock and yacon provide insights into Asteraceae paleo-polyploidization history and plant inulin production.</title>
        <authorList>
            <person name="Fan W."/>
            <person name="Wang S."/>
            <person name="Wang H."/>
            <person name="Wang A."/>
            <person name="Jiang F."/>
            <person name="Liu H."/>
            <person name="Zhao H."/>
            <person name="Xu D."/>
            <person name="Zhang Y."/>
        </authorList>
    </citation>
    <scope>NUCLEOTIDE SEQUENCE [LARGE SCALE GENOMIC DNA]</scope>
    <source>
        <strain evidence="2">cv. Niubang</strain>
    </source>
</reference>
<evidence type="ECO:0000313" key="2">
    <source>
        <dbReference type="Proteomes" id="UP001055879"/>
    </source>
</evidence>
<organism evidence="1 2">
    <name type="scientific">Arctium lappa</name>
    <name type="common">Greater burdock</name>
    <name type="synonym">Lappa major</name>
    <dbReference type="NCBI Taxonomy" id="4217"/>
    <lineage>
        <taxon>Eukaryota</taxon>
        <taxon>Viridiplantae</taxon>
        <taxon>Streptophyta</taxon>
        <taxon>Embryophyta</taxon>
        <taxon>Tracheophyta</taxon>
        <taxon>Spermatophyta</taxon>
        <taxon>Magnoliopsida</taxon>
        <taxon>eudicotyledons</taxon>
        <taxon>Gunneridae</taxon>
        <taxon>Pentapetalae</taxon>
        <taxon>asterids</taxon>
        <taxon>campanulids</taxon>
        <taxon>Asterales</taxon>
        <taxon>Asteraceae</taxon>
        <taxon>Carduoideae</taxon>
        <taxon>Cardueae</taxon>
        <taxon>Arctiinae</taxon>
        <taxon>Arctium</taxon>
    </lineage>
</organism>
<comment type="caution">
    <text evidence="1">The sequence shown here is derived from an EMBL/GenBank/DDBJ whole genome shotgun (WGS) entry which is preliminary data.</text>
</comment>
<sequence>MGLLYGVHFPTLKASKPVCLISKTSAEESWLWHRHLSHQHFRDLNKLRTQHLVTGLTNLKIKQDSLCSACEKGNMKRSSHKLKMLSNCTKCIELIHMDLCGPMRTQSINDKKYILVMVDEYSRYTWLEFLRQKSEAPALIIKFIKKIQVLLQSLVQQCYVLNDRENMSKFLAKADKEIFIGYSLQSKAYRIYNTRTKTVLESINVAFDESKTRTSEHNSSKLVPKDKAFTSSSVEPNLQKNKHSQTLTESDLDLLFLDVFNDIIAKDKKQENLINTDTLTISADISGPSEVNGEASTSKSQVVFEQNTLDSTFEMVSPLDEFDNANDQTEIDVFPGTHKWTKSHPPKNIIGDPNAKVPTRSTTSYASANFCKFVNFLRNMEPKKSSEELQDSDWINAMQYELNEFKRNEKDEAGIIVRNNTRLVAKGYNQQEGIDYDKTYVPIAQIEAIRIFLAYAAHKNIKVYQIDVKSTFLNGILQEEVYVSQPEGFVDPKFPDHVYVLDKALYGLKQAPHAWYEALSIYLTKSGFRKGIIDTTLFLKKKGEDLILVQIYVDDIIFGSTNHELCDEFQDIIKSRIQMLMMGELNFFLGLQVKQTPEGIFINQAKYIRDMLKKFDMNSSTPMNTPMQSGSLLDDDNSGKSVDQRTYRSMIGALLYLTSSRPDIMFATYFCARYQANPKESHQAVVKRIFGYLKGTPNLGLWYPKDSSFELIAYTDAYHAAEAEYVTATSCCSQVLWMKTQLKDYGYTRNMVPIYSMTVSCNANQEISWTMTSDQIRSGLMLQYVELNAYIKGELLEQCTL</sequence>
<dbReference type="EMBL" id="CM042058">
    <property type="protein sequence ID" value="KAI3685745.1"/>
    <property type="molecule type" value="Genomic_DNA"/>
</dbReference>
<protein>
    <submittedName>
        <fullName evidence="1">Uncharacterized protein</fullName>
    </submittedName>
</protein>
<name>A0ACB8YJT7_ARCLA</name>
<keyword evidence="2" id="KW-1185">Reference proteome</keyword>